<dbReference type="Proteomes" id="UP001515480">
    <property type="component" value="Unassembled WGS sequence"/>
</dbReference>
<proteinExistence type="predicted"/>
<reference evidence="1 2" key="1">
    <citation type="journal article" date="2024" name="Science">
        <title>Giant polyketide synthase enzymes in the biosynthesis of giant marine polyether toxins.</title>
        <authorList>
            <person name="Fallon T.R."/>
            <person name="Shende V.V."/>
            <person name="Wierzbicki I.H."/>
            <person name="Pendleton A.L."/>
            <person name="Watervoot N.F."/>
            <person name="Auber R.P."/>
            <person name="Gonzalez D.J."/>
            <person name="Wisecaver J.H."/>
            <person name="Moore B.S."/>
        </authorList>
    </citation>
    <scope>NUCLEOTIDE SEQUENCE [LARGE SCALE GENOMIC DNA]</scope>
    <source>
        <strain evidence="1 2">12B1</strain>
    </source>
</reference>
<gene>
    <name evidence="1" type="ORF">AB1Y20_009956</name>
</gene>
<protein>
    <submittedName>
        <fullName evidence="1">Uncharacterized protein</fullName>
    </submittedName>
</protein>
<comment type="caution">
    <text evidence="1">The sequence shown here is derived from an EMBL/GenBank/DDBJ whole genome shotgun (WGS) entry which is preliminary data.</text>
</comment>
<sequence>MWEKELGHAIAVRVTQRLGENVYQMFSMTLPSIPKAVLEAILPQEHVVESTSTAISQLDAAHQRVGRSRAGLVFEH</sequence>
<name>A0AB34K2C2_PRYPA</name>
<dbReference type="EMBL" id="JBGBPQ010000002">
    <property type="protein sequence ID" value="KAL1528618.1"/>
    <property type="molecule type" value="Genomic_DNA"/>
</dbReference>
<evidence type="ECO:0000313" key="1">
    <source>
        <dbReference type="EMBL" id="KAL1528618.1"/>
    </source>
</evidence>
<accession>A0AB34K2C2</accession>
<dbReference type="AlphaFoldDB" id="A0AB34K2C2"/>
<keyword evidence="2" id="KW-1185">Reference proteome</keyword>
<organism evidence="1 2">
    <name type="scientific">Prymnesium parvum</name>
    <name type="common">Toxic golden alga</name>
    <dbReference type="NCBI Taxonomy" id="97485"/>
    <lineage>
        <taxon>Eukaryota</taxon>
        <taxon>Haptista</taxon>
        <taxon>Haptophyta</taxon>
        <taxon>Prymnesiophyceae</taxon>
        <taxon>Prymnesiales</taxon>
        <taxon>Prymnesiaceae</taxon>
        <taxon>Prymnesium</taxon>
    </lineage>
</organism>
<evidence type="ECO:0000313" key="2">
    <source>
        <dbReference type="Proteomes" id="UP001515480"/>
    </source>
</evidence>